<keyword evidence="8" id="KW-1185">Reference proteome</keyword>
<feature type="domain" description="Phospholipid/glycerol acyltransferase" evidence="6">
    <location>
        <begin position="67"/>
        <end position="186"/>
    </location>
</feature>
<dbReference type="PANTHER" id="PTHR10434:SF64">
    <property type="entry name" value="1-ACYL-SN-GLYCEROL-3-PHOSPHATE ACYLTRANSFERASE-RELATED"/>
    <property type="match status" value="1"/>
</dbReference>
<evidence type="ECO:0000256" key="5">
    <source>
        <dbReference type="ARBA" id="ARBA00023315"/>
    </source>
</evidence>
<dbReference type="CDD" id="cd07989">
    <property type="entry name" value="LPLAT_AGPAT-like"/>
    <property type="match status" value="1"/>
</dbReference>
<dbReference type="AlphaFoldDB" id="A0A849IDB0"/>
<dbReference type="SMART" id="SM00563">
    <property type="entry name" value="PlsC"/>
    <property type="match status" value="1"/>
</dbReference>
<reference evidence="7 8" key="1">
    <citation type="submission" date="2020-04" db="EMBL/GenBank/DDBJ databases">
        <title>Enterovirga sp. isolate from soil.</title>
        <authorList>
            <person name="Chea S."/>
            <person name="Kim D.-U."/>
        </authorList>
    </citation>
    <scope>NUCLEOTIDE SEQUENCE [LARGE SCALE GENOMIC DNA]</scope>
    <source>
        <strain evidence="7 8">DB1703</strain>
    </source>
</reference>
<evidence type="ECO:0000256" key="3">
    <source>
        <dbReference type="ARBA" id="ARBA00022679"/>
    </source>
</evidence>
<gene>
    <name evidence="7" type="ORF">HJG44_18795</name>
</gene>
<dbReference type="SUPFAM" id="SSF69593">
    <property type="entry name" value="Glycerol-3-phosphate (1)-acyltransferase"/>
    <property type="match status" value="1"/>
</dbReference>
<dbReference type="InterPro" id="IPR002123">
    <property type="entry name" value="Plipid/glycerol_acylTrfase"/>
</dbReference>
<comment type="pathway">
    <text evidence="1">Lipid metabolism.</text>
</comment>
<organism evidence="7 8">
    <name type="scientific">Enterovirga aerilata</name>
    <dbReference type="NCBI Taxonomy" id="2730920"/>
    <lineage>
        <taxon>Bacteria</taxon>
        <taxon>Pseudomonadati</taxon>
        <taxon>Pseudomonadota</taxon>
        <taxon>Alphaproteobacteria</taxon>
        <taxon>Hyphomicrobiales</taxon>
        <taxon>Methylobacteriaceae</taxon>
        <taxon>Enterovirga</taxon>
    </lineage>
</organism>
<proteinExistence type="predicted"/>
<keyword evidence="2" id="KW-0444">Lipid biosynthesis</keyword>
<sequence>MTRVGIAARVSILAAVFALLAPVQIVAGRRGARIAHRLPVHFHRLFLRLFDIRVTVEGAPPEHGHPTLVLANHVSWLDIPVMASLLPLSFIAKQEIADWPVFGFCARLQRCIFLDRTRKAATAEVNAEVAERLAGGDAIVLFPEGTTGDGNRLLPFRSSLVGAARAALAESAHEEIRLQPLAISYLRRNGLPVTRREMPEIAWYGDMELPPHFLAYARGGPLDVVVSWGKPIPFGRETDRKRATALAEAEVRQALRAAAARSWRVPNVLVRTQDETVPS</sequence>
<accession>A0A849IDB0</accession>
<evidence type="ECO:0000313" key="7">
    <source>
        <dbReference type="EMBL" id="NNM74409.1"/>
    </source>
</evidence>
<dbReference type="PANTHER" id="PTHR10434">
    <property type="entry name" value="1-ACYL-SN-GLYCEROL-3-PHOSPHATE ACYLTRANSFERASE"/>
    <property type="match status" value="1"/>
</dbReference>
<evidence type="ECO:0000256" key="1">
    <source>
        <dbReference type="ARBA" id="ARBA00005189"/>
    </source>
</evidence>
<dbReference type="GO" id="GO:0006654">
    <property type="term" value="P:phosphatidic acid biosynthetic process"/>
    <property type="evidence" value="ECO:0007669"/>
    <property type="project" value="TreeGrafter"/>
</dbReference>
<keyword evidence="5 7" id="KW-0012">Acyltransferase</keyword>
<protein>
    <submittedName>
        <fullName evidence="7">1-acyl-sn-glycerol-3-phosphate acyltransferase</fullName>
    </submittedName>
</protein>
<dbReference type="Pfam" id="PF01553">
    <property type="entry name" value="Acyltransferase"/>
    <property type="match status" value="1"/>
</dbReference>
<dbReference type="GO" id="GO:0003841">
    <property type="term" value="F:1-acylglycerol-3-phosphate O-acyltransferase activity"/>
    <property type="evidence" value="ECO:0007669"/>
    <property type="project" value="TreeGrafter"/>
</dbReference>
<keyword evidence="4" id="KW-0443">Lipid metabolism</keyword>
<evidence type="ECO:0000256" key="2">
    <source>
        <dbReference type="ARBA" id="ARBA00022516"/>
    </source>
</evidence>
<evidence type="ECO:0000259" key="6">
    <source>
        <dbReference type="SMART" id="SM00563"/>
    </source>
</evidence>
<evidence type="ECO:0000256" key="4">
    <source>
        <dbReference type="ARBA" id="ARBA00023098"/>
    </source>
</evidence>
<dbReference type="RefSeq" id="WP_171219843.1">
    <property type="nucleotide sequence ID" value="NZ_JABEPP010000005.1"/>
</dbReference>
<keyword evidence="3 7" id="KW-0808">Transferase</keyword>
<evidence type="ECO:0000313" key="8">
    <source>
        <dbReference type="Proteomes" id="UP000564885"/>
    </source>
</evidence>
<name>A0A849IDB0_9HYPH</name>
<dbReference type="Proteomes" id="UP000564885">
    <property type="component" value="Unassembled WGS sequence"/>
</dbReference>
<comment type="caution">
    <text evidence="7">The sequence shown here is derived from an EMBL/GenBank/DDBJ whole genome shotgun (WGS) entry which is preliminary data.</text>
</comment>
<dbReference type="EMBL" id="JABEPP010000005">
    <property type="protein sequence ID" value="NNM74409.1"/>
    <property type="molecule type" value="Genomic_DNA"/>
</dbReference>